<evidence type="ECO:0000256" key="3">
    <source>
        <dbReference type="ARBA" id="ARBA00023306"/>
    </source>
</evidence>
<dbReference type="PANTHER" id="PTHR13255:SF0">
    <property type="entry name" value="ATAXIN-10"/>
    <property type="match status" value="1"/>
</dbReference>
<dbReference type="InterPro" id="IPR019156">
    <property type="entry name" value="Ataxin-10_domain"/>
</dbReference>
<evidence type="ECO:0000259" key="7">
    <source>
        <dbReference type="Pfam" id="PF09759"/>
    </source>
</evidence>
<keyword evidence="3" id="KW-0131">Cell cycle</keyword>
<evidence type="ECO:0000256" key="5">
    <source>
        <dbReference type="ARBA" id="ARBA00044801"/>
    </source>
</evidence>
<dbReference type="Pfam" id="PF09759">
    <property type="entry name" value="Atx10homo_assoc"/>
    <property type="match status" value="1"/>
</dbReference>
<comment type="similarity">
    <text evidence="1">Belongs to the ataxin-10 family.</text>
</comment>
<name>A0A8H3KTW0_9GLOM</name>
<dbReference type="Gene3D" id="1.25.10.10">
    <property type="entry name" value="Leucine-rich Repeat Variant"/>
    <property type="match status" value="1"/>
</dbReference>
<dbReference type="InterPro" id="IPR016024">
    <property type="entry name" value="ARM-type_fold"/>
</dbReference>
<evidence type="ECO:0000313" key="9">
    <source>
        <dbReference type="Proteomes" id="UP000615446"/>
    </source>
</evidence>
<dbReference type="PANTHER" id="PTHR13255">
    <property type="entry name" value="ATAXIN-10"/>
    <property type="match status" value="1"/>
</dbReference>
<protein>
    <recommendedName>
        <fullName evidence="5">Ataxin-10 homolog</fullName>
    </recommendedName>
    <alternativeName>
        <fullName evidence="6">Copper transport protein 86</fullName>
    </alternativeName>
</protein>
<dbReference type="EMBL" id="BLAL01000011">
    <property type="protein sequence ID" value="GES74126.1"/>
    <property type="molecule type" value="Genomic_DNA"/>
</dbReference>
<dbReference type="AlphaFoldDB" id="A0A8H3KTW0"/>
<dbReference type="Proteomes" id="UP000615446">
    <property type="component" value="Unassembled WGS sequence"/>
</dbReference>
<comment type="function">
    <text evidence="4">May play a role in the regulation of cytokinesis.</text>
</comment>
<evidence type="ECO:0000256" key="2">
    <source>
        <dbReference type="ARBA" id="ARBA00022618"/>
    </source>
</evidence>
<dbReference type="InterPro" id="IPR051374">
    <property type="entry name" value="Ataxin-10/CTR86_families"/>
</dbReference>
<accession>A0A8H3KTW0</accession>
<organism evidence="8 9">
    <name type="scientific">Rhizophagus clarus</name>
    <dbReference type="NCBI Taxonomy" id="94130"/>
    <lineage>
        <taxon>Eukaryota</taxon>
        <taxon>Fungi</taxon>
        <taxon>Fungi incertae sedis</taxon>
        <taxon>Mucoromycota</taxon>
        <taxon>Glomeromycotina</taxon>
        <taxon>Glomeromycetes</taxon>
        <taxon>Glomerales</taxon>
        <taxon>Glomeraceae</taxon>
        <taxon>Rhizophagus</taxon>
    </lineage>
</organism>
<feature type="domain" description="Ataxin-10" evidence="7">
    <location>
        <begin position="405"/>
        <end position="502"/>
    </location>
</feature>
<reference evidence="8" key="1">
    <citation type="submission" date="2019-10" db="EMBL/GenBank/DDBJ databases">
        <title>Conservation and host-specific expression of non-tandemly repeated heterogenous ribosome RNA gene in arbuscular mycorrhizal fungi.</title>
        <authorList>
            <person name="Maeda T."/>
            <person name="Kobayashi Y."/>
            <person name="Nakagawa T."/>
            <person name="Ezawa T."/>
            <person name="Yamaguchi K."/>
            <person name="Bino T."/>
            <person name="Nishimoto Y."/>
            <person name="Shigenobu S."/>
            <person name="Kawaguchi M."/>
        </authorList>
    </citation>
    <scope>NUCLEOTIDE SEQUENCE</scope>
    <source>
        <strain evidence="8">HR1</strain>
    </source>
</reference>
<evidence type="ECO:0000256" key="1">
    <source>
        <dbReference type="ARBA" id="ARBA00008384"/>
    </source>
</evidence>
<evidence type="ECO:0000256" key="4">
    <source>
        <dbReference type="ARBA" id="ARBA00044746"/>
    </source>
</evidence>
<dbReference type="GO" id="GO:0005829">
    <property type="term" value="C:cytosol"/>
    <property type="evidence" value="ECO:0007669"/>
    <property type="project" value="TreeGrafter"/>
</dbReference>
<evidence type="ECO:0000256" key="6">
    <source>
        <dbReference type="ARBA" id="ARBA00044805"/>
    </source>
</evidence>
<gene>
    <name evidence="8" type="ORF">RCL2_000162300</name>
</gene>
<dbReference type="SUPFAM" id="SSF48371">
    <property type="entry name" value="ARM repeat"/>
    <property type="match status" value="2"/>
</dbReference>
<comment type="caution">
    <text evidence="8">The sequence shown here is derived from an EMBL/GenBank/DDBJ whole genome shotgun (WGS) entry which is preliminary data.</text>
</comment>
<keyword evidence="2" id="KW-0132">Cell division</keyword>
<evidence type="ECO:0000313" key="8">
    <source>
        <dbReference type="EMBL" id="GES74126.1"/>
    </source>
</evidence>
<proteinExistence type="inferred from homology"/>
<dbReference type="GO" id="GO:0051301">
    <property type="term" value="P:cell division"/>
    <property type="evidence" value="ECO:0007669"/>
    <property type="project" value="UniProtKB-KW"/>
</dbReference>
<dbReference type="InterPro" id="IPR011989">
    <property type="entry name" value="ARM-like"/>
</dbReference>
<dbReference type="OrthoDB" id="379794at2759"/>
<sequence length="511" mass="58319">MYHNFTMDLSVIIQQLENYSNDSLNKLENIVNHLKRIISETQNNLTFREALGQESRFWIVTTKLLDQTSEKLLQDELSVLPIVLELVRLFRNVVAAVLENQNRALGHKWNEITEKVLWYSVLKFDFETDNKFVPILRFGSQALSNVITGNVDAQEHIWSDFMNRTESNDILSTLVNCEDCVVLTSVLVLVYNCIYKNEFRSKTLIESHSGIRFLKLLLERADTLLEEQSSQNFELIYALISRLIDLGFFPLFYDSLNQPSIQSPTRHQIILLKILDLIFFSSSLEINETSISLCTCIAKGFNSICPRAIYTMQQAVNNSVVSSTGCEDHMENSHLLYNALVLFLQCIGKLSQGGRKMGECLFQEGITASSISLLFQADKTLPRMTNATTLVTQTHQQASSEFKFIKRDIVRIIGNMAYENKIVQDEVRELGGIPLILNQCNIDDNNPYIREYAIFALRNLLINNPENQELVEQLTPIETVQHPALQDIGIMTELGQDGKIKFSIESKNGRK</sequence>